<dbReference type="EMBL" id="CP013344">
    <property type="protein sequence ID" value="AMU87898.1"/>
    <property type="molecule type" value="Genomic_DNA"/>
</dbReference>
<evidence type="ECO:0000313" key="1">
    <source>
        <dbReference type="EMBL" id="AMU87898.1"/>
    </source>
</evidence>
<evidence type="ECO:0000313" key="2">
    <source>
        <dbReference type="Proteomes" id="UP000076088"/>
    </source>
</evidence>
<organism evidence="1 2">
    <name type="scientific">Sphingopyxis macrogoltabida</name>
    <name type="common">Sphingomonas macrogoltabidus</name>
    <dbReference type="NCBI Taxonomy" id="33050"/>
    <lineage>
        <taxon>Bacteria</taxon>
        <taxon>Pseudomonadati</taxon>
        <taxon>Pseudomonadota</taxon>
        <taxon>Alphaproteobacteria</taxon>
        <taxon>Sphingomonadales</taxon>
        <taxon>Sphingomonadaceae</taxon>
        <taxon>Sphingopyxis</taxon>
    </lineage>
</organism>
<keyword evidence="2" id="KW-1185">Reference proteome</keyword>
<sequence>MLKQRLEAANDVARKLVEAERAIENAIAATGVLAGALAQGQAKVGLSAVAADPAYSNLAVSFAGLFQAHANMVALHKELEMIKDAIGLRNFRIEGTGDAAKILRPTGGNDRADPTAQVA</sequence>
<gene>
    <name evidence="1" type="ORF">ATM17_02395</name>
</gene>
<accession>A0AAC8YX64</accession>
<name>A0AAC8YX64_SPHMC</name>
<dbReference type="AlphaFoldDB" id="A0AAC8YX64"/>
<reference evidence="1 2" key="2">
    <citation type="journal article" date="2016" name="Genome Announc.">
        <title>Complete Genome Sequence of Sphingopyxis macrogoltabida Strain 203N (NBRC 111659), a Polyethylene Glycol Degrader.</title>
        <authorList>
            <person name="Ohtsubo Y."/>
            <person name="Nonoyama S."/>
            <person name="Nagata Y."/>
            <person name="Numata M."/>
            <person name="Tsuchikane K."/>
            <person name="Hosoyama A."/>
            <person name="Yamazoe A."/>
            <person name="Tsuda M."/>
            <person name="Fujita N."/>
            <person name="Kawai F."/>
        </authorList>
    </citation>
    <scope>NUCLEOTIDE SEQUENCE [LARGE SCALE GENOMIC DNA]</scope>
    <source>
        <strain evidence="1 2">203N</strain>
    </source>
</reference>
<proteinExistence type="predicted"/>
<dbReference type="Proteomes" id="UP000076088">
    <property type="component" value="Chromosome"/>
</dbReference>
<protein>
    <submittedName>
        <fullName evidence="1">Uncharacterized protein</fullName>
    </submittedName>
</protein>
<dbReference type="KEGG" id="smaz:LH19_02420"/>
<reference evidence="2" key="1">
    <citation type="submission" date="2015-11" db="EMBL/GenBank/DDBJ databases">
        <title>Complete genome sequence of a polyethylene-glycol degrader Sphingopyxis macrogoltabida 203N (NBRC 111659).</title>
        <authorList>
            <person name="Yoshiyuki O."/>
            <person name="Shouta N."/>
            <person name="Nagata Y."/>
            <person name="Numata M."/>
            <person name="Tsuchikane K."/>
            <person name="Hosoyama A."/>
            <person name="Yamazoe A."/>
            <person name="Tsuda M."/>
            <person name="Fujita N."/>
            <person name="Kawai F."/>
        </authorList>
    </citation>
    <scope>NUCLEOTIDE SEQUENCE [LARGE SCALE GENOMIC DNA]</scope>
    <source>
        <strain evidence="2">203N</strain>
    </source>
</reference>
<dbReference type="RefSeq" id="WP_156343992.1">
    <property type="nucleotide sequence ID" value="NZ_CP009429.1"/>
</dbReference>